<evidence type="ECO:0000313" key="1">
    <source>
        <dbReference type="EMBL" id="KAL2786172.1"/>
    </source>
</evidence>
<proteinExistence type="predicted"/>
<sequence length="172" mass="19574">MSWGFEDKFARLLEMRVEQEMSFRMSSFLEDLSRRRRGRDLKVKMTSECGFSPGTVVLLQAAFRSLLSRRGCYSRPTTLFESLLGIFKVQQREARNPGRIVHQSKVGTEPLLRYQAETTRSETNSVKTQEANSNGGNGYEFIVFVIDNFGTAFPYLLRSTGGVQRTVGRGRV</sequence>
<protein>
    <submittedName>
        <fullName evidence="1">Uncharacterized protein</fullName>
    </submittedName>
</protein>
<reference evidence="1 2" key="1">
    <citation type="submission" date="2024-07" db="EMBL/GenBank/DDBJ databases">
        <title>Section-level genome sequencing and comparative genomics of Aspergillus sections Usti and Cavernicolus.</title>
        <authorList>
            <consortium name="Lawrence Berkeley National Laboratory"/>
            <person name="Nybo J.L."/>
            <person name="Vesth T.C."/>
            <person name="Theobald S."/>
            <person name="Frisvad J.C."/>
            <person name="Larsen T.O."/>
            <person name="Kjaerboelling I."/>
            <person name="Rothschild-Mancinelli K."/>
            <person name="Lyhne E.K."/>
            <person name="Kogle M.E."/>
            <person name="Barry K."/>
            <person name="Clum A."/>
            <person name="Na H."/>
            <person name="Ledsgaard L."/>
            <person name="Lin J."/>
            <person name="Lipzen A."/>
            <person name="Kuo A."/>
            <person name="Riley R."/>
            <person name="Mondo S."/>
            <person name="Labutti K."/>
            <person name="Haridas S."/>
            <person name="Pangalinan J."/>
            <person name="Salamov A.A."/>
            <person name="Simmons B.A."/>
            <person name="Magnuson J.K."/>
            <person name="Chen J."/>
            <person name="Drula E."/>
            <person name="Henrissat B."/>
            <person name="Wiebenga A."/>
            <person name="Lubbers R.J."/>
            <person name="Gomes A.C."/>
            <person name="Makela M.R."/>
            <person name="Stajich J."/>
            <person name="Grigoriev I.V."/>
            <person name="Mortensen U.H."/>
            <person name="De Vries R.P."/>
            <person name="Baker S.E."/>
            <person name="Andersen M.R."/>
        </authorList>
    </citation>
    <scope>NUCLEOTIDE SEQUENCE [LARGE SCALE GENOMIC DNA]</scope>
    <source>
        <strain evidence="1 2">CBS 209.92</strain>
    </source>
</reference>
<organism evidence="1 2">
    <name type="scientific">Aspergillus keveii</name>
    <dbReference type="NCBI Taxonomy" id="714993"/>
    <lineage>
        <taxon>Eukaryota</taxon>
        <taxon>Fungi</taxon>
        <taxon>Dikarya</taxon>
        <taxon>Ascomycota</taxon>
        <taxon>Pezizomycotina</taxon>
        <taxon>Eurotiomycetes</taxon>
        <taxon>Eurotiomycetidae</taxon>
        <taxon>Eurotiales</taxon>
        <taxon>Aspergillaceae</taxon>
        <taxon>Aspergillus</taxon>
        <taxon>Aspergillus subgen. Nidulantes</taxon>
    </lineage>
</organism>
<comment type="caution">
    <text evidence="1">The sequence shown here is derived from an EMBL/GenBank/DDBJ whole genome shotgun (WGS) entry which is preliminary data.</text>
</comment>
<dbReference type="EMBL" id="JBFTWV010000124">
    <property type="protein sequence ID" value="KAL2786172.1"/>
    <property type="molecule type" value="Genomic_DNA"/>
</dbReference>
<accession>A0ABR4FSD4</accession>
<gene>
    <name evidence="1" type="ORF">BJX66DRAFT_38962</name>
</gene>
<keyword evidence="2" id="KW-1185">Reference proteome</keyword>
<dbReference type="Proteomes" id="UP001610563">
    <property type="component" value="Unassembled WGS sequence"/>
</dbReference>
<evidence type="ECO:0000313" key="2">
    <source>
        <dbReference type="Proteomes" id="UP001610563"/>
    </source>
</evidence>
<name>A0ABR4FSD4_9EURO</name>